<organism evidence="3 4">
    <name type="scientific">Acinetobacter larvae</name>
    <dbReference type="NCBI Taxonomy" id="1789224"/>
    <lineage>
        <taxon>Bacteria</taxon>
        <taxon>Pseudomonadati</taxon>
        <taxon>Pseudomonadota</taxon>
        <taxon>Gammaproteobacteria</taxon>
        <taxon>Moraxellales</taxon>
        <taxon>Moraxellaceae</taxon>
        <taxon>Acinetobacter</taxon>
    </lineage>
</organism>
<reference evidence="3 4" key="1">
    <citation type="submission" date="2016-08" db="EMBL/GenBank/DDBJ databases">
        <authorList>
            <person name="Seilhamer J.J."/>
        </authorList>
    </citation>
    <scope>NUCLEOTIDE SEQUENCE [LARGE SCALE GENOMIC DNA]</scope>
    <source>
        <strain evidence="3 4">BRTC-1</strain>
    </source>
</reference>
<evidence type="ECO:0000256" key="1">
    <source>
        <dbReference type="SAM" id="Phobius"/>
    </source>
</evidence>
<keyword evidence="4" id="KW-1185">Reference proteome</keyword>
<evidence type="ECO:0000259" key="2">
    <source>
        <dbReference type="Pfam" id="PF07290"/>
    </source>
</evidence>
<dbReference type="OrthoDB" id="6708713at2"/>
<feature type="domain" description="Inner membrane protein YqiJ OB-fold" evidence="2">
    <location>
        <begin position="131"/>
        <end position="190"/>
    </location>
</feature>
<accession>A0A1B2M407</accession>
<dbReference type="Proteomes" id="UP000093391">
    <property type="component" value="Chromosome"/>
</dbReference>
<dbReference type="STRING" id="1789224.BFG52_08745"/>
<name>A0A1B2M407_9GAMM</name>
<feature type="transmembrane region" description="Helical" evidence="1">
    <location>
        <begin position="63"/>
        <end position="87"/>
    </location>
</feature>
<keyword evidence="1" id="KW-1133">Transmembrane helix</keyword>
<feature type="transmembrane region" description="Helical" evidence="1">
    <location>
        <begin position="93"/>
        <end position="113"/>
    </location>
</feature>
<dbReference type="Pfam" id="PF07290">
    <property type="entry name" value="YqiJ_OB"/>
    <property type="match status" value="1"/>
</dbReference>
<dbReference type="EMBL" id="CP016895">
    <property type="protein sequence ID" value="AOA59937.1"/>
    <property type="molecule type" value="Genomic_DNA"/>
</dbReference>
<protein>
    <recommendedName>
        <fullName evidence="2">Inner membrane protein YqiJ OB-fold domain-containing protein</fullName>
    </recommendedName>
</protein>
<sequence length="209" mass="23819">MLQRLWAEPELIPYHCCVLSLFILSAAEIVGYYIKLRPSTFLKPILPQWISQSPLLQIKFSKILILVFLLLNLSFAGYFLQFCIYASQQHFSPWYYTIIPALILAIIFTVFMIHCLDQVIKPKVTTNAVNLIGRLATISSGSARPGFSAQARVRDEFGRLHYVQVEPEFGELELQSQVILIRHIQTHYIAKKVSASNHLFGLKAKVPSL</sequence>
<dbReference type="AlphaFoldDB" id="A0A1B2M407"/>
<evidence type="ECO:0000313" key="4">
    <source>
        <dbReference type="Proteomes" id="UP000093391"/>
    </source>
</evidence>
<dbReference type="RefSeq" id="WP_067559356.1">
    <property type="nucleotide sequence ID" value="NZ_CP016895.1"/>
</dbReference>
<keyword evidence="1" id="KW-0472">Membrane</keyword>
<gene>
    <name evidence="3" type="ORF">BFG52_08745</name>
</gene>
<feature type="transmembrane region" description="Helical" evidence="1">
    <location>
        <begin position="12"/>
        <end position="34"/>
    </location>
</feature>
<dbReference type="KEGG" id="ala:BFG52_08745"/>
<evidence type="ECO:0000313" key="3">
    <source>
        <dbReference type="EMBL" id="AOA59937.1"/>
    </source>
</evidence>
<keyword evidence="1" id="KW-0812">Transmembrane</keyword>
<dbReference type="InterPro" id="IPR010840">
    <property type="entry name" value="YqiJ_OB"/>
</dbReference>
<proteinExistence type="predicted"/>